<protein>
    <submittedName>
        <fullName evidence="3">Uncharacterized protein</fullName>
    </submittedName>
</protein>
<comment type="caution">
    <text evidence="3">The sequence shown here is derived from an EMBL/GenBank/DDBJ whole genome shotgun (WGS) entry which is preliminary data.</text>
</comment>
<feature type="non-terminal residue" evidence="3">
    <location>
        <position position="1148"/>
    </location>
</feature>
<keyword evidence="2" id="KW-0812">Transmembrane</keyword>
<feature type="compositionally biased region" description="Polar residues" evidence="1">
    <location>
        <begin position="312"/>
        <end position="323"/>
    </location>
</feature>
<evidence type="ECO:0000256" key="2">
    <source>
        <dbReference type="SAM" id="Phobius"/>
    </source>
</evidence>
<proteinExistence type="predicted"/>
<evidence type="ECO:0000313" key="3">
    <source>
        <dbReference type="EMBL" id="EHI60427.1"/>
    </source>
</evidence>
<dbReference type="Proteomes" id="UP000005384">
    <property type="component" value="Unassembled WGS sequence"/>
</dbReference>
<organism evidence="3 4">
    <name type="scientific">Hungatella hathewayi WAL-18680</name>
    <dbReference type="NCBI Taxonomy" id="742737"/>
    <lineage>
        <taxon>Bacteria</taxon>
        <taxon>Bacillati</taxon>
        <taxon>Bacillota</taxon>
        <taxon>Clostridia</taxon>
        <taxon>Lachnospirales</taxon>
        <taxon>Lachnospiraceae</taxon>
        <taxon>Hungatella</taxon>
    </lineage>
</organism>
<feature type="transmembrane region" description="Helical" evidence="2">
    <location>
        <begin position="15"/>
        <end position="36"/>
    </location>
</feature>
<reference evidence="3 4" key="1">
    <citation type="submission" date="2011-08" db="EMBL/GenBank/DDBJ databases">
        <title>The Genome Sequence of Clostridium hathewayi WAL-18680.</title>
        <authorList>
            <consortium name="The Broad Institute Genome Sequencing Platform"/>
            <person name="Earl A."/>
            <person name="Ward D."/>
            <person name="Feldgarden M."/>
            <person name="Gevers D."/>
            <person name="Finegold S.M."/>
            <person name="Summanen P.H."/>
            <person name="Molitoris D.R."/>
            <person name="Song M."/>
            <person name="Daigneault M."/>
            <person name="Allen-Vercoe E."/>
            <person name="Young S.K."/>
            <person name="Zeng Q."/>
            <person name="Gargeya S."/>
            <person name="Fitzgerald M."/>
            <person name="Haas B."/>
            <person name="Abouelleil A."/>
            <person name="Alvarado L."/>
            <person name="Arachchi H.M."/>
            <person name="Berlin A."/>
            <person name="Brown A."/>
            <person name="Chapman S.B."/>
            <person name="Chen Z."/>
            <person name="Dunbar C."/>
            <person name="Freedman E."/>
            <person name="Gearin G."/>
            <person name="Gellesch M."/>
            <person name="Goldberg J."/>
            <person name="Griggs A."/>
            <person name="Gujja S."/>
            <person name="Heiman D."/>
            <person name="Howarth C."/>
            <person name="Larson L."/>
            <person name="Lui A."/>
            <person name="MacDonald P.J.P."/>
            <person name="Montmayeur A."/>
            <person name="Murphy C."/>
            <person name="Neiman D."/>
            <person name="Pearson M."/>
            <person name="Priest M."/>
            <person name="Roberts A."/>
            <person name="Saif S."/>
            <person name="Shea T."/>
            <person name="Shenoy N."/>
            <person name="Sisk P."/>
            <person name="Stolte C."/>
            <person name="Sykes S."/>
            <person name="Wortman J."/>
            <person name="Nusbaum C."/>
            <person name="Birren B."/>
        </authorList>
    </citation>
    <scope>NUCLEOTIDE SEQUENCE [LARGE SCALE GENOMIC DNA]</scope>
    <source>
        <strain evidence="3 4">WAL-18680</strain>
    </source>
</reference>
<dbReference type="AlphaFoldDB" id="G5IDL9"/>
<keyword evidence="2" id="KW-0472">Membrane</keyword>
<feature type="compositionally biased region" description="Gly residues" evidence="1">
    <location>
        <begin position="260"/>
        <end position="280"/>
    </location>
</feature>
<feature type="region of interest" description="Disordered" evidence="1">
    <location>
        <begin position="718"/>
        <end position="746"/>
    </location>
</feature>
<dbReference type="EMBL" id="ADLN01000021">
    <property type="protein sequence ID" value="EHI60427.1"/>
    <property type="molecule type" value="Genomic_DNA"/>
</dbReference>
<feature type="compositionally biased region" description="Acidic residues" evidence="1">
    <location>
        <begin position="298"/>
        <end position="311"/>
    </location>
</feature>
<dbReference type="Gene3D" id="2.160.20.110">
    <property type="match status" value="3"/>
</dbReference>
<dbReference type="HOGENOM" id="CLU_000217_0_0_9"/>
<keyword evidence="4" id="KW-1185">Reference proteome</keyword>
<keyword evidence="2" id="KW-1133">Transmembrane helix</keyword>
<evidence type="ECO:0000313" key="4">
    <source>
        <dbReference type="Proteomes" id="UP000005384"/>
    </source>
</evidence>
<accession>G5IDL9</accession>
<gene>
    <name evidence="3" type="ORF">HMPREF9473_01596</name>
</gene>
<evidence type="ECO:0000256" key="1">
    <source>
        <dbReference type="SAM" id="MobiDB-lite"/>
    </source>
</evidence>
<sequence>MSRFVLHTKEKEKELFRYAALGLVCLLIAVAAGYLIHSIGSARAKSRETVLIYTEEEFGQYLVEKESEEYNLNGRYRLEADLDLSWLESSIGTNIEPFTGEFDGNGHVISGLERPLFGVLERAQVENLLLSEAVIVHPHTYYDGERYVDGYGALASYAIQTTVENCAMTGEIITSVPVETEYQMAKASPSDADEPMGPGMVEGPAGEIPEESGQTETEAGPGVETGGGLEAGQENGTADSSEGAGNVTGGAGENMTDGAGENGNAGTGETGTEAGPGTGVGSESASADNGEPGADSLPEAEETAESIDDTENNGTAGTENSSEPAGEPGAETGSENSGETGTEVDNESGTGTENSDHAEGEILPSETVGYRMTDRCLLTLKVPAVMDTDMAQILTATPSDATPPDTETSAAIFESAINNNIPATERDRTTEEPIEYIGNPDGDIYILVTAESVAVGGLIAQTSGETLITNSFTLASIGSTLDPIETFAGGLAGILGEGARVENSYASGLVDCDGTAAGFAAVNDGVIQNSYSTVSIGTTAANRSAFTAFGTGALTGCAYDRQMACMDNLNEQAKEGTGEDTGESALTLFAASPSTAAEWNLEALDTTDMTGPESTIPGDWYTAGHAYPQIPYFAANGHVTISSSSKASAVALMLPEGSTLFDLLEDSEIALPSDIDGEQIQWDASGDVIIDDNNQMRIGPGATISQNAIPTVGMALASPSEADQPDTLPEPVEDPQSSSEAGETDGIKLKATVGNISRNFSLMASRAADPADTTWEQIAIKWSEAGNTLQGGDGTKASPYLIGSAEELALFAYRVNQGENSLCAKLTANIDLFGTTHTDITYDAAADNLDDALRWIPIGENTANYYTGTFDGDGKYIEYLVITNDTAYQGLFGILGSLNTDIAVVKNVGVESGKVIAPTAGNISAVVGCVSGTGIQVSSCWNKAYIEGRGHTGGVVGGFVSGSNLLVEKCWNQGEVKSAGYDVGGVMGKSTMDVRNLMLRNCYNLGPVTAGSYCGGVIGTSGGKDVIENCYNVGVITGGKKTASVIGNPYATTARNNYSLQGLISDSVTSTRVLTEAQFQTWAAAYALNGQSMSGAWQHVDGKFPVIGTLDRPSDWSVIAQGVNDRLITKGELSSGLGSQSYPYSIRS</sequence>
<feature type="region of interest" description="Disordered" evidence="1">
    <location>
        <begin position="184"/>
        <end position="366"/>
    </location>
</feature>
<name>G5IDL9_9FIRM</name>